<evidence type="ECO:0000313" key="2">
    <source>
        <dbReference type="Proteomes" id="UP000315010"/>
    </source>
</evidence>
<sequence length="112" mass="12616">MRSRLSASSGANAIWTTFRLRRPTEGFYDPVSDRSGKRRTPNIVPTERSLPKIVGVRGLAPVGTRPKRLNFSHRKILQRRHPRLCVKTMLAVTVLPNGLPNIPVADVRVQPR</sequence>
<name>A0A5C5Z316_9BACT</name>
<organism evidence="1 2">
    <name type="scientific">Novipirellula herctigrandis</name>
    <dbReference type="NCBI Taxonomy" id="2527986"/>
    <lineage>
        <taxon>Bacteria</taxon>
        <taxon>Pseudomonadati</taxon>
        <taxon>Planctomycetota</taxon>
        <taxon>Planctomycetia</taxon>
        <taxon>Pirellulales</taxon>
        <taxon>Pirellulaceae</taxon>
        <taxon>Novipirellula</taxon>
    </lineage>
</organism>
<dbReference type="AlphaFoldDB" id="A0A5C5Z316"/>
<protein>
    <submittedName>
        <fullName evidence="1">Uncharacterized protein</fullName>
    </submittedName>
</protein>
<proteinExistence type="predicted"/>
<comment type="caution">
    <text evidence="1">The sequence shown here is derived from an EMBL/GenBank/DDBJ whole genome shotgun (WGS) entry which is preliminary data.</text>
</comment>
<dbReference type="Proteomes" id="UP000315010">
    <property type="component" value="Unassembled WGS sequence"/>
</dbReference>
<reference evidence="1 2" key="1">
    <citation type="submission" date="2019-02" db="EMBL/GenBank/DDBJ databases">
        <title>Deep-cultivation of Planctomycetes and their phenomic and genomic characterization uncovers novel biology.</title>
        <authorList>
            <person name="Wiegand S."/>
            <person name="Jogler M."/>
            <person name="Boedeker C."/>
            <person name="Pinto D."/>
            <person name="Vollmers J."/>
            <person name="Rivas-Marin E."/>
            <person name="Kohn T."/>
            <person name="Peeters S.H."/>
            <person name="Heuer A."/>
            <person name="Rast P."/>
            <person name="Oberbeckmann S."/>
            <person name="Bunk B."/>
            <person name="Jeske O."/>
            <person name="Meyerdierks A."/>
            <person name="Storesund J.E."/>
            <person name="Kallscheuer N."/>
            <person name="Luecker S."/>
            <person name="Lage O.M."/>
            <person name="Pohl T."/>
            <person name="Merkel B.J."/>
            <person name="Hornburger P."/>
            <person name="Mueller R.-W."/>
            <person name="Bruemmer F."/>
            <person name="Labrenz M."/>
            <person name="Spormann A.M."/>
            <person name="Op Den Camp H."/>
            <person name="Overmann J."/>
            <person name="Amann R."/>
            <person name="Jetten M.S.M."/>
            <person name="Mascher T."/>
            <person name="Medema M.H."/>
            <person name="Devos D.P."/>
            <person name="Kaster A.-K."/>
            <person name="Ovreas L."/>
            <person name="Rohde M."/>
            <person name="Galperin M.Y."/>
            <person name="Jogler C."/>
        </authorList>
    </citation>
    <scope>NUCLEOTIDE SEQUENCE [LARGE SCALE GENOMIC DNA]</scope>
    <source>
        <strain evidence="1 2">CA13</strain>
    </source>
</reference>
<keyword evidence="2" id="KW-1185">Reference proteome</keyword>
<gene>
    <name evidence="1" type="ORF">CA13_31810</name>
</gene>
<dbReference type="EMBL" id="SJPJ01000001">
    <property type="protein sequence ID" value="TWT81728.1"/>
    <property type="molecule type" value="Genomic_DNA"/>
</dbReference>
<accession>A0A5C5Z316</accession>
<evidence type="ECO:0000313" key="1">
    <source>
        <dbReference type="EMBL" id="TWT81728.1"/>
    </source>
</evidence>